<dbReference type="Pfam" id="PF00293">
    <property type="entry name" value="NUDIX"/>
    <property type="match status" value="1"/>
</dbReference>
<sequence>MKPRLKVEFPMMNLVDFDFSGFDALIFDMDGTLVDNMKFHLQAWPIWARREGLLLADEEILSRTHGTISDIVARFFPDKFREERFQIGERKEALYRELYAPHLRLLPGCADLLNWARDTKMPIALATAGDATNIAFTLDGLGIASFFVELVGGEDVSLGKPDPQVFLLAAQKMKVAPEKCLVFEDSPAGVEAARRAGMKCIVVNAMAPREMFGDTSHVVKWARDYREIAHNPWQTVSSRKVYENPWIAVREDEVIRPDGKPGIYGAVSMKNFAVGVVPLHDDGTVTLVGQFRYTMNEYSWEIPEGGCPFGESLLDCARRELLEETGLIPQKMKPLGGEIHLSNSVSDERAYLFLATGLVQGEARPEGTEKLAVRRVKLEDAVEMALRGEIRDGLSVLALVLTRENAKIGNGSL</sequence>
<dbReference type="EMBL" id="NIGF01000029">
    <property type="protein sequence ID" value="PQV62548.1"/>
    <property type="molecule type" value="Genomic_DNA"/>
</dbReference>
<proteinExistence type="predicted"/>
<dbReference type="SFLD" id="SFLDS00003">
    <property type="entry name" value="Haloacid_Dehalogenase"/>
    <property type="match status" value="1"/>
</dbReference>
<dbReference type="AlphaFoldDB" id="A0A2S8SP27"/>
<name>A0A2S8SP27_9BACT</name>
<evidence type="ECO:0000313" key="4">
    <source>
        <dbReference type="Proteomes" id="UP000237684"/>
    </source>
</evidence>
<protein>
    <submittedName>
        <fullName evidence="3">Haloacid dehalogenase superfamily, subfamily IA, variant 3 with third motif having DD or ED</fullName>
    </submittedName>
</protein>
<accession>A0A2S8SP27</accession>
<evidence type="ECO:0000313" key="3">
    <source>
        <dbReference type="EMBL" id="PQV62548.1"/>
    </source>
</evidence>
<dbReference type="InterPro" id="IPR023214">
    <property type="entry name" value="HAD_sf"/>
</dbReference>
<dbReference type="PROSITE" id="PS00893">
    <property type="entry name" value="NUDIX_BOX"/>
    <property type="match status" value="1"/>
</dbReference>
<dbReference type="PROSITE" id="PS51462">
    <property type="entry name" value="NUDIX"/>
    <property type="match status" value="1"/>
</dbReference>
<evidence type="ECO:0000256" key="1">
    <source>
        <dbReference type="ARBA" id="ARBA00022801"/>
    </source>
</evidence>
<dbReference type="InterPro" id="IPR051806">
    <property type="entry name" value="HAD-like_SPP"/>
</dbReference>
<dbReference type="PANTHER" id="PTHR43481:SF4">
    <property type="entry name" value="GLYCEROL-1-PHOSPHATE PHOSPHOHYDROLASE 1-RELATED"/>
    <property type="match status" value="1"/>
</dbReference>
<dbReference type="InterPro" id="IPR020084">
    <property type="entry name" value="NUDIX_hydrolase_CS"/>
</dbReference>
<evidence type="ECO:0000259" key="2">
    <source>
        <dbReference type="PROSITE" id="PS51462"/>
    </source>
</evidence>
<dbReference type="SUPFAM" id="SSF55811">
    <property type="entry name" value="Nudix"/>
    <property type="match status" value="1"/>
</dbReference>
<dbReference type="Gene3D" id="1.10.150.240">
    <property type="entry name" value="Putative phosphatase, domain 2"/>
    <property type="match status" value="1"/>
</dbReference>
<dbReference type="Pfam" id="PF00702">
    <property type="entry name" value="Hydrolase"/>
    <property type="match status" value="1"/>
</dbReference>
<dbReference type="InParanoid" id="A0A2S8SP27"/>
<dbReference type="SFLD" id="SFLDG01135">
    <property type="entry name" value="C1.5.6:_HAD__Beta-PGM__Phospha"/>
    <property type="match status" value="1"/>
</dbReference>
<reference evidence="3 4" key="1">
    <citation type="journal article" date="2018" name="Syst. Appl. Microbiol.">
        <title>Abditibacterium utsteinense sp. nov., the first cultivated member of candidate phylum FBP, isolated from ice-free Antarctic soil samples.</title>
        <authorList>
            <person name="Tahon G."/>
            <person name="Tytgat B."/>
            <person name="Lebbe L."/>
            <person name="Carlier A."/>
            <person name="Willems A."/>
        </authorList>
    </citation>
    <scope>NUCLEOTIDE SEQUENCE [LARGE SCALE GENOMIC DNA]</scope>
    <source>
        <strain evidence="3 4">LMG 29911</strain>
    </source>
</reference>
<dbReference type="InterPro" id="IPR023198">
    <property type="entry name" value="PGP-like_dom2"/>
</dbReference>
<dbReference type="InterPro" id="IPR036412">
    <property type="entry name" value="HAD-like_sf"/>
</dbReference>
<feature type="domain" description="Nudix hydrolase" evidence="2">
    <location>
        <begin position="269"/>
        <end position="398"/>
    </location>
</feature>
<organism evidence="3 4">
    <name type="scientific">Abditibacterium utsteinense</name>
    <dbReference type="NCBI Taxonomy" id="1960156"/>
    <lineage>
        <taxon>Bacteria</taxon>
        <taxon>Pseudomonadati</taxon>
        <taxon>Abditibacteriota</taxon>
        <taxon>Abditibacteriia</taxon>
        <taxon>Abditibacteriales</taxon>
        <taxon>Abditibacteriaceae</taxon>
        <taxon>Abditibacterium</taxon>
    </lineage>
</organism>
<dbReference type="Gene3D" id="3.90.79.10">
    <property type="entry name" value="Nucleoside Triphosphate Pyrophosphohydrolase"/>
    <property type="match status" value="1"/>
</dbReference>
<comment type="caution">
    <text evidence="3">The sequence shown here is derived from an EMBL/GenBank/DDBJ whole genome shotgun (WGS) entry which is preliminary data.</text>
</comment>
<dbReference type="SUPFAM" id="SSF56784">
    <property type="entry name" value="HAD-like"/>
    <property type="match status" value="1"/>
</dbReference>
<dbReference type="InterPro" id="IPR006439">
    <property type="entry name" value="HAD-SF_hydro_IA"/>
</dbReference>
<dbReference type="InterPro" id="IPR000086">
    <property type="entry name" value="NUDIX_hydrolase_dom"/>
</dbReference>
<dbReference type="Proteomes" id="UP000237684">
    <property type="component" value="Unassembled WGS sequence"/>
</dbReference>
<dbReference type="PANTHER" id="PTHR43481">
    <property type="entry name" value="FRUCTOSE-1-PHOSPHATE PHOSPHATASE"/>
    <property type="match status" value="1"/>
</dbReference>
<dbReference type="GO" id="GO:0050308">
    <property type="term" value="F:sugar-phosphatase activity"/>
    <property type="evidence" value="ECO:0007669"/>
    <property type="project" value="TreeGrafter"/>
</dbReference>
<dbReference type="PRINTS" id="PR00413">
    <property type="entry name" value="HADHALOGNASE"/>
</dbReference>
<dbReference type="FunCoup" id="A0A2S8SP27">
    <property type="interactions" value="33"/>
</dbReference>
<keyword evidence="1" id="KW-0378">Hydrolase</keyword>
<dbReference type="OrthoDB" id="9797743at2"/>
<gene>
    <name evidence="3" type="ORF">B1R32_1299</name>
</gene>
<dbReference type="CDD" id="cd24161">
    <property type="entry name" value="NUDIX_ADPRase_Ndx2"/>
    <property type="match status" value="1"/>
</dbReference>
<dbReference type="Gene3D" id="3.40.50.1000">
    <property type="entry name" value="HAD superfamily/HAD-like"/>
    <property type="match status" value="1"/>
</dbReference>
<keyword evidence="4" id="KW-1185">Reference proteome</keyword>
<dbReference type="CDD" id="cd07505">
    <property type="entry name" value="HAD_BPGM-like"/>
    <property type="match status" value="1"/>
</dbReference>
<dbReference type="NCBIfam" id="TIGR01509">
    <property type="entry name" value="HAD-SF-IA-v3"/>
    <property type="match status" value="1"/>
</dbReference>
<dbReference type="InterPro" id="IPR015797">
    <property type="entry name" value="NUDIX_hydrolase-like_dom_sf"/>
</dbReference>
<dbReference type="SFLD" id="SFLDG01129">
    <property type="entry name" value="C1.5:_HAD__Beta-PGM__Phosphata"/>
    <property type="match status" value="1"/>
</dbReference>